<dbReference type="PRINTS" id="PR00081">
    <property type="entry name" value="GDHRDH"/>
</dbReference>
<dbReference type="GO" id="GO:0032787">
    <property type="term" value="P:monocarboxylic acid metabolic process"/>
    <property type="evidence" value="ECO:0007669"/>
    <property type="project" value="UniProtKB-ARBA"/>
</dbReference>
<name>A0A6B1DXD6_9CHLR</name>
<keyword evidence="2" id="KW-0560">Oxidoreductase</keyword>
<comment type="similarity">
    <text evidence="1 3">Belongs to the short-chain dehydrogenases/reductases (SDR) family.</text>
</comment>
<dbReference type="CDD" id="cd05233">
    <property type="entry name" value="SDR_c"/>
    <property type="match status" value="1"/>
</dbReference>
<reference evidence="4" key="1">
    <citation type="submission" date="2019-09" db="EMBL/GenBank/DDBJ databases">
        <title>Characterisation of the sponge microbiome using genome-centric metagenomics.</title>
        <authorList>
            <person name="Engelberts J.P."/>
            <person name="Robbins S.J."/>
            <person name="De Goeij J.M."/>
            <person name="Aranda M."/>
            <person name="Bell S.C."/>
            <person name="Webster N.S."/>
        </authorList>
    </citation>
    <scope>NUCLEOTIDE SEQUENCE</scope>
    <source>
        <strain evidence="4">SB0662_bin_9</strain>
    </source>
</reference>
<dbReference type="Pfam" id="PF00106">
    <property type="entry name" value="adh_short"/>
    <property type="match status" value="1"/>
</dbReference>
<organism evidence="4">
    <name type="scientific">Caldilineaceae bacterium SB0662_bin_9</name>
    <dbReference type="NCBI Taxonomy" id="2605258"/>
    <lineage>
        <taxon>Bacteria</taxon>
        <taxon>Bacillati</taxon>
        <taxon>Chloroflexota</taxon>
        <taxon>Caldilineae</taxon>
        <taxon>Caldilineales</taxon>
        <taxon>Caldilineaceae</taxon>
    </lineage>
</organism>
<dbReference type="PRINTS" id="PR00080">
    <property type="entry name" value="SDRFAMILY"/>
</dbReference>
<dbReference type="EMBL" id="VXPY01000094">
    <property type="protein sequence ID" value="MYD91373.1"/>
    <property type="molecule type" value="Genomic_DNA"/>
</dbReference>
<sequence length="299" mass="32023">MCIRTPLLPADGGPSCRIHVRSSAPWWYRIFTKTTSRQTIMTLAGRNALITGATKGIGRAIALAMAEAGANIAATGRNEEELASLQVEVTRMGPSCHTQAVDLSLEDAAATVFKFTKEACGDIHILVNNAGIGSSQQPMLVSEYDDAFWHLMMHVNLTVPYQLVRMVLPEMIERQHGRIINVASINGKVPTSFGVAYTASKHGLLGVTKSVALENVAHGITSNAICPGPVVSKLNNARIQFDADRLGRSFEEQEETMTGHGRRMVPEEIAPLAVFLAGDGATMINGQSLNVDAGNVMAA</sequence>
<gene>
    <name evidence="4" type="ORF">F4Y08_13725</name>
</gene>
<dbReference type="PANTHER" id="PTHR42879:SF2">
    <property type="entry name" value="3-OXOACYL-[ACYL-CARRIER-PROTEIN] REDUCTASE FABG"/>
    <property type="match status" value="1"/>
</dbReference>
<dbReference type="GO" id="GO:0016491">
    <property type="term" value="F:oxidoreductase activity"/>
    <property type="evidence" value="ECO:0007669"/>
    <property type="project" value="UniProtKB-KW"/>
</dbReference>
<evidence type="ECO:0000313" key="4">
    <source>
        <dbReference type="EMBL" id="MYD91373.1"/>
    </source>
</evidence>
<dbReference type="FunFam" id="3.40.50.720:FF:000084">
    <property type="entry name" value="Short-chain dehydrogenase reductase"/>
    <property type="match status" value="1"/>
</dbReference>
<proteinExistence type="inferred from homology"/>
<dbReference type="AlphaFoldDB" id="A0A6B1DXD6"/>
<dbReference type="InterPro" id="IPR002347">
    <property type="entry name" value="SDR_fam"/>
</dbReference>
<dbReference type="PROSITE" id="PS00061">
    <property type="entry name" value="ADH_SHORT"/>
    <property type="match status" value="1"/>
</dbReference>
<dbReference type="PANTHER" id="PTHR42879">
    <property type="entry name" value="3-OXOACYL-(ACYL-CARRIER-PROTEIN) REDUCTASE"/>
    <property type="match status" value="1"/>
</dbReference>
<evidence type="ECO:0000256" key="2">
    <source>
        <dbReference type="ARBA" id="ARBA00023002"/>
    </source>
</evidence>
<protein>
    <submittedName>
        <fullName evidence="4">SDR family oxidoreductase</fullName>
    </submittedName>
</protein>
<dbReference type="SUPFAM" id="SSF51735">
    <property type="entry name" value="NAD(P)-binding Rossmann-fold domains"/>
    <property type="match status" value="1"/>
</dbReference>
<comment type="caution">
    <text evidence="4">The sequence shown here is derived from an EMBL/GenBank/DDBJ whole genome shotgun (WGS) entry which is preliminary data.</text>
</comment>
<dbReference type="InterPro" id="IPR050259">
    <property type="entry name" value="SDR"/>
</dbReference>
<dbReference type="InterPro" id="IPR020904">
    <property type="entry name" value="Sc_DH/Rdtase_CS"/>
</dbReference>
<accession>A0A6B1DXD6</accession>
<evidence type="ECO:0000256" key="3">
    <source>
        <dbReference type="RuleBase" id="RU000363"/>
    </source>
</evidence>
<dbReference type="InterPro" id="IPR036291">
    <property type="entry name" value="NAD(P)-bd_dom_sf"/>
</dbReference>
<evidence type="ECO:0000256" key="1">
    <source>
        <dbReference type="ARBA" id="ARBA00006484"/>
    </source>
</evidence>
<dbReference type="Gene3D" id="3.40.50.720">
    <property type="entry name" value="NAD(P)-binding Rossmann-like Domain"/>
    <property type="match status" value="1"/>
</dbReference>